<comment type="similarity">
    <text evidence="2">Belongs to the VirD4/TraG family.</text>
</comment>
<evidence type="ECO:0000256" key="4">
    <source>
        <dbReference type="ARBA" id="ARBA00022692"/>
    </source>
</evidence>
<dbReference type="InterPro" id="IPR027417">
    <property type="entry name" value="P-loop_NTPase"/>
</dbReference>
<dbReference type="PANTHER" id="PTHR37937:SF1">
    <property type="entry name" value="CONJUGATIVE TRANSFER: DNA TRANSPORT"/>
    <property type="match status" value="1"/>
</dbReference>
<evidence type="ECO:0000313" key="9">
    <source>
        <dbReference type="Proteomes" id="UP001170288"/>
    </source>
</evidence>
<evidence type="ECO:0000256" key="5">
    <source>
        <dbReference type="ARBA" id="ARBA00022989"/>
    </source>
</evidence>
<evidence type="ECO:0000313" key="8">
    <source>
        <dbReference type="EMBL" id="MDN5071434.1"/>
    </source>
</evidence>
<keyword evidence="6 7" id="KW-0472">Membrane</keyword>
<dbReference type="Gene3D" id="3.40.50.300">
    <property type="entry name" value="P-loop containing nucleotide triphosphate hydrolases"/>
    <property type="match status" value="1"/>
</dbReference>
<dbReference type="NCBIfam" id="NF010453">
    <property type="entry name" value="PRK13880.1"/>
    <property type="match status" value="1"/>
</dbReference>
<dbReference type="InterPro" id="IPR051539">
    <property type="entry name" value="T4SS-coupling_protein"/>
</dbReference>
<dbReference type="RefSeq" id="WP_301372567.1">
    <property type="nucleotide sequence ID" value="NZ_JAPZCX010000020.1"/>
</dbReference>
<reference evidence="8" key="2">
    <citation type="journal article" date="2023" name="Microorganisms">
        <title>Genomic Characterization of Arcobacter butzleri Strains Isolated from Various Sources in Lithuania.</title>
        <authorList>
            <person name="Uljanovas D."/>
            <person name="Golz G."/>
            <person name="Fleischmann S."/>
            <person name="Kudirkiene E."/>
            <person name="Kasetiene N."/>
            <person name="Grineviciene A."/>
            <person name="Tamuleviciene E."/>
            <person name="Aksomaitiene J."/>
            <person name="Alter T."/>
            <person name="Malakauskas M."/>
        </authorList>
    </citation>
    <scope>NUCLEOTIDE SEQUENCE</scope>
    <source>
        <strain evidence="8">RCM69</strain>
    </source>
</reference>
<dbReference type="Pfam" id="PF02534">
    <property type="entry name" value="T4SS-DNA_transf"/>
    <property type="match status" value="1"/>
</dbReference>
<keyword evidence="5 7" id="KW-1133">Transmembrane helix</keyword>
<comment type="subcellular location">
    <subcellularLocation>
        <location evidence="1">Cell membrane</location>
        <topology evidence="1">Multi-pass membrane protein</topology>
    </subcellularLocation>
</comment>
<dbReference type="PANTHER" id="PTHR37937">
    <property type="entry name" value="CONJUGATIVE TRANSFER: DNA TRANSPORT"/>
    <property type="match status" value="1"/>
</dbReference>
<protein>
    <submittedName>
        <fullName evidence="8">Type IV secretory system conjugative DNA transfer family protein</fullName>
    </submittedName>
</protein>
<dbReference type="GO" id="GO:0005886">
    <property type="term" value="C:plasma membrane"/>
    <property type="evidence" value="ECO:0007669"/>
    <property type="project" value="UniProtKB-SubCell"/>
</dbReference>
<name>A0AAW7Q0N1_9BACT</name>
<gene>
    <name evidence="8" type="ORF">O8C76_10420</name>
</gene>
<evidence type="ECO:0000256" key="1">
    <source>
        <dbReference type="ARBA" id="ARBA00004651"/>
    </source>
</evidence>
<keyword evidence="4 7" id="KW-0812">Transmembrane</keyword>
<evidence type="ECO:0000256" key="2">
    <source>
        <dbReference type="ARBA" id="ARBA00008806"/>
    </source>
</evidence>
<keyword evidence="3" id="KW-1003">Cell membrane</keyword>
<reference evidence="8" key="1">
    <citation type="submission" date="2022-12" db="EMBL/GenBank/DDBJ databases">
        <authorList>
            <person name="Uljanovas D."/>
        </authorList>
    </citation>
    <scope>NUCLEOTIDE SEQUENCE</scope>
    <source>
        <strain evidence="8">RCM69</strain>
    </source>
</reference>
<comment type="caution">
    <text evidence="8">The sequence shown here is derived from an EMBL/GenBank/DDBJ whole genome shotgun (WGS) entry which is preliminary data.</text>
</comment>
<proteinExistence type="inferred from homology"/>
<sequence>MNKNKETNQVLVYILAVIGIAFTFTVMSSIATQYLAKSFNYSSSLGETILFEFYNPFNWIFWSITYQSYYPEFFKNFYMYATAGIIISFFVFILIKLIFLRKSKAIKDLHGSAHWATFNEIKKMGILGREQGVYIGGYKNKNDIEYLRHNGPEHTIVFAPTRSGKGVGLVIPTLLSWEESCLIFDIKGELWALTAGWRKQYAKNKVLKFDPTCTDGTGVRFNILEEIRLNTIHEVKDTQNIAINLIFKGETPPQNPSLGNSAYFKSEATSFLTAIILYALHSANNELKPCPSIPDIYKFINNPELTIDELLEEMLDCEINIQIDTIDIIKSIARSMKNKATQELSGVIGSATEVLNLYIDPIIAKNIEKSEFRISDLMNYDSPVSLYIIIPPGDKDRLRPLNNLIVNQIFKTLTRDSLQFENGQNRKNYKHRLLFMADEFTAVGKLGVIEEQLAFIAGYGIKAYIIIQDLPQLHNLYGKDESIISNCHNRVAFAPNKIETADALSRMSGITTVIKKSITSSGNRTAVLLGNVSETLQEVQRPLMTADEVLRIKPAKKDKQGNIIEPGDMLIFISGESPIYGRQILFFKDPVFLERSKVTLDIKTSDITK</sequence>
<evidence type="ECO:0000256" key="7">
    <source>
        <dbReference type="SAM" id="Phobius"/>
    </source>
</evidence>
<feature type="transmembrane region" description="Helical" evidence="7">
    <location>
        <begin position="77"/>
        <end position="99"/>
    </location>
</feature>
<dbReference type="InterPro" id="IPR003688">
    <property type="entry name" value="TraG/VirD4"/>
</dbReference>
<evidence type="ECO:0000256" key="6">
    <source>
        <dbReference type="ARBA" id="ARBA00023136"/>
    </source>
</evidence>
<dbReference type="EMBL" id="JAPZCX010000020">
    <property type="protein sequence ID" value="MDN5071434.1"/>
    <property type="molecule type" value="Genomic_DNA"/>
</dbReference>
<dbReference type="SUPFAM" id="SSF52540">
    <property type="entry name" value="P-loop containing nucleoside triphosphate hydrolases"/>
    <property type="match status" value="1"/>
</dbReference>
<dbReference type="AlphaFoldDB" id="A0AAW7Q0N1"/>
<evidence type="ECO:0000256" key="3">
    <source>
        <dbReference type="ARBA" id="ARBA00022475"/>
    </source>
</evidence>
<dbReference type="Proteomes" id="UP001170288">
    <property type="component" value="Unassembled WGS sequence"/>
</dbReference>
<organism evidence="8 9">
    <name type="scientific">Aliarcobacter butzleri</name>
    <dbReference type="NCBI Taxonomy" id="28197"/>
    <lineage>
        <taxon>Bacteria</taxon>
        <taxon>Pseudomonadati</taxon>
        <taxon>Campylobacterota</taxon>
        <taxon>Epsilonproteobacteria</taxon>
        <taxon>Campylobacterales</taxon>
        <taxon>Arcobacteraceae</taxon>
        <taxon>Aliarcobacter</taxon>
    </lineage>
</organism>
<feature type="transmembrane region" description="Helical" evidence="7">
    <location>
        <begin position="12"/>
        <end position="36"/>
    </location>
</feature>
<dbReference type="CDD" id="cd01127">
    <property type="entry name" value="TrwB_TraG_TraD_VirD4"/>
    <property type="match status" value="2"/>
</dbReference>
<accession>A0AAW7Q0N1</accession>